<evidence type="ECO:0000313" key="2">
    <source>
        <dbReference type="Proteomes" id="UP000005727"/>
    </source>
</evidence>
<keyword evidence="2" id="KW-1185">Reference proteome</keyword>
<sequence length="69" mass="8108">MRFSFSAELARQRSRRCNSFQSSFSIIIGRPRGQPRRRSASNRFFTHILVAMPVFLKRVVWSKEGSIVY</sequence>
<gene>
    <name evidence="1" type="ORF">BANG_02432</name>
</gene>
<organism evidence="1 2">
    <name type="scientific">Brucella neotomae 5K33</name>
    <dbReference type="NCBI Taxonomy" id="520456"/>
    <lineage>
        <taxon>Bacteria</taxon>
        <taxon>Pseudomonadati</taxon>
        <taxon>Pseudomonadota</taxon>
        <taxon>Alphaproteobacteria</taxon>
        <taxon>Hyphomicrobiales</taxon>
        <taxon>Brucellaceae</taxon>
        <taxon>Brucella/Ochrobactrum group</taxon>
        <taxon>Brucella</taxon>
    </lineage>
</organism>
<proteinExistence type="predicted"/>
<protein>
    <submittedName>
        <fullName evidence="1">Uncharacterized protein</fullName>
    </submittedName>
</protein>
<dbReference type="AlphaFoldDB" id="A0A7U8K6Z9"/>
<dbReference type="EMBL" id="EQ999575">
    <property type="protein sequence ID" value="EEY02701.1"/>
    <property type="molecule type" value="Genomic_DNA"/>
</dbReference>
<dbReference type="Proteomes" id="UP000005727">
    <property type="component" value="Unassembled WGS sequence"/>
</dbReference>
<evidence type="ECO:0000313" key="1">
    <source>
        <dbReference type="EMBL" id="EEY02701.1"/>
    </source>
</evidence>
<accession>A0A7U8K6Z9</accession>
<reference evidence="1 2" key="1">
    <citation type="submission" date="2009-01" db="EMBL/GenBank/DDBJ databases">
        <title>The Genome Sequence of Brucella neotomae 5K33.</title>
        <authorList>
            <consortium name="The Broad Institute Genome Sequencing Platform"/>
            <person name="Ward D."/>
            <person name="Young S.K."/>
            <person name="Kodira C.D."/>
            <person name="Zeng Q."/>
            <person name="Koehrsen M."/>
            <person name="Alvarado L."/>
            <person name="Berlin A."/>
            <person name="Borenstein D."/>
            <person name="Chen Z."/>
            <person name="Engels R."/>
            <person name="Freedman E."/>
            <person name="Gellesch M."/>
            <person name="Goldberg J."/>
            <person name="Griggs A."/>
            <person name="Gujja S."/>
            <person name="Heiman D."/>
            <person name="Hepburn T."/>
            <person name="Howarth C."/>
            <person name="Jen D."/>
            <person name="Larson L."/>
            <person name="Lewis B."/>
            <person name="Mehta T."/>
            <person name="Park D."/>
            <person name="Pearson M."/>
            <person name="Roberts A."/>
            <person name="Saif S."/>
            <person name="Shea T."/>
            <person name="Shenoy N."/>
            <person name="Sisk P."/>
            <person name="Stolte C."/>
            <person name="Sykes S."/>
            <person name="Walk T."/>
            <person name="White J."/>
            <person name="Yandava C."/>
            <person name="Whatmore A.M."/>
            <person name="Perrett L.L."/>
            <person name="O'Callaghan D."/>
            <person name="Nusbaum C."/>
            <person name="Galagan J."/>
            <person name="Birren B."/>
        </authorList>
    </citation>
    <scope>NUCLEOTIDE SEQUENCE [LARGE SCALE GENOMIC DNA]</scope>
    <source>
        <strain evidence="1 2">5K33</strain>
    </source>
</reference>
<name>A0A7U8K6Z9_BRUNE</name>